<keyword evidence="1" id="KW-0472">Membrane</keyword>
<evidence type="ECO:0000256" key="1">
    <source>
        <dbReference type="SAM" id="Phobius"/>
    </source>
</evidence>
<organism evidence="3 4">
    <name type="scientific">Maribacter cobaltidurans</name>
    <dbReference type="NCBI Taxonomy" id="1178778"/>
    <lineage>
        <taxon>Bacteria</taxon>
        <taxon>Pseudomonadati</taxon>
        <taxon>Bacteroidota</taxon>
        <taxon>Flavobacteriia</taxon>
        <taxon>Flavobacteriales</taxon>
        <taxon>Flavobacteriaceae</taxon>
        <taxon>Maribacter</taxon>
    </lineage>
</organism>
<proteinExistence type="predicted"/>
<protein>
    <submittedName>
        <fullName evidence="3">2TM domain-containing protein</fullName>
    </submittedName>
</protein>
<sequence length="92" mass="11027">METTNEFKYRRAKERVQAIKGFYSNLMAYCIIIPFLAWINYNTTSFPWAIFPAIGWGIGLLGHWSNAYGYNPLFGRDWEKRKLEEFMKRDEF</sequence>
<dbReference type="Pfam" id="PF13239">
    <property type="entry name" value="2TM"/>
    <property type="match status" value="1"/>
</dbReference>
<name>A0ABU7IV14_9FLAO</name>
<reference evidence="3 4" key="1">
    <citation type="submission" date="2024-01" db="EMBL/GenBank/DDBJ databases">
        <title>Maribacter spp. originated from different algae showed divergent polysaccharides utilization ability.</title>
        <authorList>
            <person name="Wang H."/>
            <person name="Wu Y."/>
        </authorList>
    </citation>
    <scope>NUCLEOTIDE SEQUENCE [LARGE SCALE GENOMIC DNA]</scope>
    <source>
        <strain evidence="3 4">PR1</strain>
    </source>
</reference>
<keyword evidence="1" id="KW-1133">Transmembrane helix</keyword>
<feature type="transmembrane region" description="Helical" evidence="1">
    <location>
        <begin position="45"/>
        <end position="64"/>
    </location>
</feature>
<evidence type="ECO:0000259" key="2">
    <source>
        <dbReference type="Pfam" id="PF13239"/>
    </source>
</evidence>
<feature type="domain" description="2TM" evidence="2">
    <location>
        <begin position="10"/>
        <end position="88"/>
    </location>
</feature>
<accession>A0ABU7IV14</accession>
<evidence type="ECO:0000313" key="4">
    <source>
        <dbReference type="Proteomes" id="UP001356308"/>
    </source>
</evidence>
<dbReference type="InterPro" id="IPR025698">
    <property type="entry name" value="2TM_dom"/>
</dbReference>
<comment type="caution">
    <text evidence="3">The sequence shown here is derived from an EMBL/GenBank/DDBJ whole genome shotgun (WGS) entry which is preliminary data.</text>
</comment>
<gene>
    <name evidence="3" type="ORF">V1I91_12040</name>
</gene>
<feature type="transmembrane region" description="Helical" evidence="1">
    <location>
        <begin position="21"/>
        <end position="39"/>
    </location>
</feature>
<evidence type="ECO:0000313" key="3">
    <source>
        <dbReference type="EMBL" id="MEE1976806.1"/>
    </source>
</evidence>
<dbReference type="EMBL" id="JAZDDG010000005">
    <property type="protein sequence ID" value="MEE1976806.1"/>
    <property type="molecule type" value="Genomic_DNA"/>
</dbReference>
<keyword evidence="1" id="KW-0812">Transmembrane</keyword>
<dbReference type="RefSeq" id="WP_272651499.1">
    <property type="nucleotide sequence ID" value="NZ_JAZDDG010000005.1"/>
</dbReference>
<keyword evidence="4" id="KW-1185">Reference proteome</keyword>
<dbReference type="Proteomes" id="UP001356308">
    <property type="component" value="Unassembled WGS sequence"/>
</dbReference>